<protein>
    <submittedName>
        <fullName evidence="2">Uncharacterized protein</fullName>
    </submittedName>
</protein>
<dbReference type="InterPro" id="IPR009545">
    <property type="entry name" value="Claudin-like"/>
</dbReference>
<dbReference type="EMBL" id="PDUG01000013">
    <property type="protein sequence ID" value="PIC13390.1"/>
    <property type="molecule type" value="Genomic_DNA"/>
</dbReference>
<gene>
    <name evidence="2" type="ORF">B9Z55_027778</name>
</gene>
<accession>A0A2G5SEA4</accession>
<sequence length="76" mass="8326">MNVLLFLLGFLIVAGLILDMIGTFTPGFIVYNSEYGPGWIFAYDFLGIPLLDVAAILIFFPVGCYIGMLIIFGVNT</sequence>
<evidence type="ECO:0000256" key="1">
    <source>
        <dbReference type="SAM" id="Phobius"/>
    </source>
</evidence>
<name>A0A2G5SEA4_9PELO</name>
<keyword evidence="1" id="KW-1133">Transmembrane helix</keyword>
<organism evidence="2 3">
    <name type="scientific">Caenorhabditis nigoni</name>
    <dbReference type="NCBI Taxonomy" id="1611254"/>
    <lineage>
        <taxon>Eukaryota</taxon>
        <taxon>Metazoa</taxon>
        <taxon>Ecdysozoa</taxon>
        <taxon>Nematoda</taxon>
        <taxon>Chromadorea</taxon>
        <taxon>Rhabditida</taxon>
        <taxon>Rhabditina</taxon>
        <taxon>Rhabditomorpha</taxon>
        <taxon>Rhabditoidea</taxon>
        <taxon>Rhabditidae</taxon>
        <taxon>Peloderinae</taxon>
        <taxon>Caenorhabditis</taxon>
    </lineage>
</organism>
<dbReference type="OrthoDB" id="10370701at2759"/>
<dbReference type="Pfam" id="PF06653">
    <property type="entry name" value="Claudin_3"/>
    <property type="match status" value="1"/>
</dbReference>
<evidence type="ECO:0000313" key="3">
    <source>
        <dbReference type="Proteomes" id="UP000230233"/>
    </source>
</evidence>
<dbReference type="AlphaFoldDB" id="A0A2G5SEA4"/>
<keyword evidence="1" id="KW-0472">Membrane</keyword>
<feature type="transmembrane region" description="Helical" evidence="1">
    <location>
        <begin position="50"/>
        <end position="74"/>
    </location>
</feature>
<keyword evidence="3" id="KW-1185">Reference proteome</keyword>
<dbReference type="Proteomes" id="UP000230233">
    <property type="component" value="Unassembled WGS sequence"/>
</dbReference>
<evidence type="ECO:0000313" key="2">
    <source>
        <dbReference type="EMBL" id="PIC13390.1"/>
    </source>
</evidence>
<proteinExistence type="predicted"/>
<keyword evidence="1" id="KW-0812">Transmembrane</keyword>
<comment type="caution">
    <text evidence="2">The sequence shown here is derived from an EMBL/GenBank/DDBJ whole genome shotgun (WGS) entry which is preliminary data.</text>
</comment>
<reference evidence="3" key="1">
    <citation type="submission" date="2017-10" db="EMBL/GenBank/DDBJ databases">
        <title>Rapid genome shrinkage in a self-fertile nematode reveals novel sperm competition proteins.</title>
        <authorList>
            <person name="Yin D."/>
            <person name="Schwarz E.M."/>
            <person name="Thomas C.G."/>
            <person name="Felde R.L."/>
            <person name="Korf I.F."/>
            <person name="Cutter A.D."/>
            <person name="Schartner C.M."/>
            <person name="Ralston E.J."/>
            <person name="Meyer B.J."/>
            <person name="Haag E.S."/>
        </authorList>
    </citation>
    <scope>NUCLEOTIDE SEQUENCE [LARGE SCALE GENOMIC DNA]</scope>
    <source>
        <strain evidence="3">JU1422</strain>
    </source>
</reference>